<dbReference type="InterPro" id="IPR042219">
    <property type="entry name" value="AAA_lid_11_sf"/>
</dbReference>
<sequence length="4243" mass="484173">MHFGSSSSSSFLDDPTTTALLASLRNDEIVLANSVTERADEGSILFHKTGSSAITMDNFQTSVSMSSFARSPLHSLYDSLHNIYKPLMLRQTEKLDDKTMDLLQNLEAALEFMVKGHRAFSSNLEDCVGILSLEDEVNFWHEQSMRDPSAYGDLHGQMRDLNSIFENVNDETFESIESEIMENVKDAVDNIWKEKIPERRMRHLFGLVGDKLMHLIRKKVDSSDIWNIPFQQAESHLNAANSACKRWLAVTKEMTGVMWVMKGQQPLWQDKAYVDERFLAISMRLEKILELRTSHEALRTLLSEDEQRGLKLDNSLKKLADVHPLSVSSYSTAAWTAAVSEYSAIIEPASLKVSEKLRDMIASKIIPNLKEAVEELKDVRKKKTSSSSALAKPYQVLKEFDKYKDLIRKPALLASSKAERRRLFEYVKQYLLNLREYAMQQTDDSDAKLYELTKSKNCSTTVNNVVLYSQLIHKVQMIKGLATPIFVDISEETEREEHLDFVCDNIFRELEEKKMNEFTTWRDDMKAALRDSEQEVAIDMKGKLMSFDKADGRLRVHYSEKLVELIREARQLCAIGHPIPKEIDEEVEKAQKIYNNATILKQVAAFYNTLESHIIKSQKPMLINEAVDFERVVKGDGRSITWGDTNMLAQYTEELQTAMRRFTNKNRRLRKAHEQIAEIVVKLMETDLVRQRDKWKYGLQEIKKIVQEVAQEGFDNLKAWYVHWDYQLYKALEFQYKVGLESCHETLPQIEVTLYFKDKKLTFDPPFEDIRQRYYKDLMRFINIPLKFKGVGETDIFKNITECNPKGLQVVFQQAEKLFKKLLDAVDKYSNWVALGTVDLDELVEEKVKEVEDWDSNFRVLKTRTRDAEKLDATVKVDCITVDTTPLKQTIEKQLKDFNDALVRSLKKSAEADMEQVHEYTRTSLEALASMPQSVDEIAEATGKWKAVNEGFSGFSERKLKMEEKSRLIKLQGGSSIDFSELHRDWDELELRLSAHAKNVEEQKEKLRSLIEQQIKSFRESITKFSGRWRGMKPHGDELKDRESAEKAIEIVKDLDTEYSLLADTAVKIKQDCTQFEMSEPSFPELEELQEDVQQTLSSWRLYDEYTKEIGDIENEAWLEIRDRLYVLDDFLAKWADKVKGKDIDPVVRYLLSEIERLRKNVPYLKFVKGDAFTQEHWFSLFRLLEFPKGVDRSNLKLRYFLDSSDLVVSKMNEIKDLQARATAELSIQEAFDELLKWGEETEFTLIEHKDCSGRTINLIKEWKEVQTQVGDHQSVLQAMKDSPYFGKFAVQAEDWDRKLSTLGIGLSDLNTIQRKWLYLEPIFGRGALPHEQQRFKRVDEDYRDIMVDIVSNRRVVSFAEISGILEKLPGMINQLERCQKALSDFLEEKRSKFPRFYFIGDDDLLEILGQSKNPTVIQAHLKKLFQAIFAVDFSEDQKHIVSFRSLEGETVALLNPIEITDVVEQWLSDLSTDMVLTLSSSLSECMSTIDFGVFPSMILCAVEQICFCADVEASFSKGGLHGIESALREKLAQYTGFAATSDPVVTLKFKSTILDLIHDLDVLSQLKKEGVVSADSWHWQKQLRFYLEDNKCVVRMCDTQNSYTYEYQGNDPKLVHTPLTDKCFLTLTQALHLGYGGNPYGPAGTGKTESVKALGQALARQVLVFNCDEGIDFKSMGRIFTGLVKCGAWGCFDEFNRLEPEVLSAVSQQIQTIQGALKEKRPKLNLLGTEIDVNPDSGIFVTLNPAGKGYGGRSELPDNLKQLFRSVAMSAPDNALIAEVILYAEGYRHANVIGAKVVELFTLSRQLLSRQQHYDWGLRALKTILLISGKLFALERRTKESISQKEETELLIKAVRLNTLAKLTFEDTKKFEDLILDIFPGIIVSDAVYKDLEEAIEASLAEMKLDLLPSQMKKVVQLNENLSQRMGCVIVGPSGSGKSTLLRILRSALAKLKQEVVIHTMNPKAMPRQQLLGHMDLDTREWFDGVLTASARQVVKEPPEVRSWIICDGDIDPEWVESLNSVLDDNRLLTMPSGERIRFGPNVNFIFETNDLRFASPATVSRMGMIFLSEKDMQISCLVKAWVDRQPEASRPNLTAWLDQSFYKGLDWVLLQPPSMFVVQTTKVGIALNALSSLVGVELREQFACALSRGLGSILVTSARQNLAKEIFESLNERPISTDRPLDTYFDLEAKSYAEYAARTDSELSAKDLIMSSPTERDLPVVLTKDLLRTSDVFAPWMQNFEPFLLVGPEGCGKSTMLRAHFQKFRNVEVAVLNCNAQTSAIHVIQKLQHSCTVNTSQSGRVYRPKAERLILYLKDINLPKPDKYDTIQLISFLQQIILYQGFYDGLEWMGIERVQLVCSMNPSTTIGRHNLTTRFTAILRVAAVSYPENDQLQLVYSSYLRAIFSSYIPKHPTWSDKKSVERLAGTLIQFYERLKTTFVVDEHRHYLFTPRDVTALVIGLMRYEITTHEVLDVLAYEAQRIFRDRLVGEDAMRSFDSSVLGDILRTEWNHKVDLKNTFFTTWLYAGEKNENFQMLGRSGGEDLEAVIQQGITLYEREFKELDIVLFPEVVERIARLDRILSQPGGSGLLIGRPGVGRRTCLSIACYLHKMEIFIPKIGRGYDMKQFINDLKVCVQVTGVQGTPYALFLEDYQLVDSSLLQVINGLLSSGEVPGMFTSQELDAMTAPLQEEFRSQGYKYRNLYSFFVSRVQKNLHIFLSLDPLHPDFLLRCESNPALYTRCTILWLETWSKHGMSRVPKHFLQDTLEQMDSADAMIDNMQFLHWSVTSLPVCPRDYVTLLHTIKKLYEVKRGELERQTSFLKGGLNRLEETWDVVETLSKNASDQELQIKEKDAQAKQKMSEIKLNMQEATQKRSEAEELSQKLKVSEAEMQEKRAKVESELAECQPVLEAAKLAVGNIKKDNLNEIRSFKLPPESIRDVLEGVLRLMNNQDTSWVSIKRFISQPSVIQEILNFDARQITRDVRESVLELLHQKAASFRSENIQRVSLAAAPLASWVKAQVQYSAALEHVKPLEDQLQKLDKSLESSRQRKNECDVEIRKADETASRLSSEYETLTKEAAELSVEYKKVKERLDAAENLLGKLKDENDRWKLQMQDLNDQMGRLPLSVLLASAFITYLGGMPEDMRSRYLLEWCQRMELRDFRFIDKMSTETERLKWKSQGLPGDDLSTENAIVIQNCQLYPLIVDPSTQAAKWLRTMLETSGLPLETTTQQDPKFLQKLELSVRFGRVFVMEEVDKLEPFMFALLRKDLVRQGPRWMIQIGEKLIDFNENFKFFMITRNPSIEVPPDGRPLITDVNFSITKSGLESQLLALTIQHEKPKLEVEKSELLQKEEELKMSLSELEKQLLQQLAESQGNVLENKELIQKLTDIKNSSIEIKDALRNSAELQLKLDDEREVYRPFARTASGTFFLIQALKSLNYMYQFDLPTYIFQFQNTLKNSSSANEVEDRLRILVSTLKRNLFYFVGRSLFKDDRLTFGMHLVHGMNPEMFADMEWDFFVGLTVSDTSSSGFNPPEWLPADRAPSLLRLAATLPSLVSSLNLQDSKSWLDWFNSVKPEVPKEFPSQAAGLRAFKRMLILQALRPDRLQSAMELFVGENLGVQSSNIGSLDLRQLSQETSERTPIMFIVTPGSDPSAILEQEADQILGPGNYRQIAMGQGQAENAIRMLNEAANEGTWLCLQNVHLVVSWLPVVEKILHSIQPQSSFRLWMTTEPHPRFPPILLQQSVKVTFEAPPGLKRNLLNAYSLWTPEFVSKMNQGRSQLLFVLAWFHAIVQERRTYLPQGWTKFHEFSYADLRSTAEIISTTFTSGLRNVSSLVPSDRFLPADNPKWETLHGLLDNAIYGGRIDNIYDQRILRACLKMYFRSDNIHIGGSQARPLPNTKGILVPNSTSHSDFLSVIKQLPEVDAPSLLGLPPNIERVLQQTNSAKIANQLKTMETADVKLAGWDRERMSAQLKPVISLWQNLVNNPKVLKAPKGSDDASLPVDSFIVMEAQDAHKLVRLVHVTIEAVSRVLKGVDLLTTSVQSAATCLASGTVLDEWSDQWEGPETLALWLEAVVKKKLAIDSWLELQKSGNSLSAPISPSWLLNPQIFLNALRQQTARMTKVAVDELTLACVWGEGSRSQLGSVTCVLQGLVLQGALFSGGYLAEAKFDTPSVVPLPSCTIAFIPSREDDSSSTSMVELPVYERTDRSKFLMRLRMSCKVNEQDRWILCGAAIFISAD</sequence>
<dbReference type="InterPro" id="IPR013602">
    <property type="entry name" value="Dynein_heavy_linker"/>
</dbReference>
<keyword evidence="9" id="KW-0547">Nucleotide-binding</keyword>
<keyword evidence="6" id="KW-1003">Cell membrane</keyword>
<dbReference type="EnsemblProtists" id="EKX39469">
    <property type="protein sequence ID" value="EKX39469"/>
    <property type="gene ID" value="GUITHDRAFT_160010"/>
</dbReference>
<dbReference type="GO" id="GO:0030030">
    <property type="term" value="P:cell projection organization"/>
    <property type="evidence" value="ECO:0007669"/>
    <property type="project" value="UniProtKB-KW"/>
</dbReference>
<dbReference type="GO" id="GO:0009507">
    <property type="term" value="C:chloroplast"/>
    <property type="evidence" value="ECO:0007669"/>
    <property type="project" value="UniProtKB-SubCell"/>
</dbReference>
<dbReference type="InterPro" id="IPR024743">
    <property type="entry name" value="Dynein_HC_stalk"/>
</dbReference>
<keyword evidence="8" id="KW-0493">Microtubule</keyword>
<dbReference type="RefSeq" id="XP_005826449.1">
    <property type="nucleotide sequence ID" value="XM_005826392.1"/>
</dbReference>
<dbReference type="FunFam" id="3.40.50.300:FF:000320">
    <property type="entry name" value="Dynein, axonemal, heavy chain 5"/>
    <property type="match status" value="1"/>
</dbReference>
<dbReference type="Gene3D" id="1.20.920.30">
    <property type="match status" value="1"/>
</dbReference>
<dbReference type="Pfam" id="PF12781">
    <property type="entry name" value="AAA_9"/>
    <property type="match status" value="1"/>
</dbReference>
<keyword evidence="24" id="KW-1185">Reference proteome</keyword>
<dbReference type="InterPro" id="IPR027417">
    <property type="entry name" value="P-loop_NTPase"/>
</dbReference>
<dbReference type="KEGG" id="gtt:GUITHDRAFT_160010"/>
<dbReference type="InterPro" id="IPR054354">
    <property type="entry name" value="DYNC2H1-like_lid"/>
</dbReference>
<keyword evidence="14" id="KW-0969">Cilium</keyword>
<dbReference type="Gene3D" id="1.10.8.710">
    <property type="match status" value="1"/>
</dbReference>
<dbReference type="Pfam" id="PF12780">
    <property type="entry name" value="AAA_8"/>
    <property type="match status" value="1"/>
</dbReference>
<dbReference type="PaxDb" id="55529-EKX39469"/>
<dbReference type="GO" id="GO:0005524">
    <property type="term" value="F:ATP binding"/>
    <property type="evidence" value="ECO:0007669"/>
    <property type="project" value="UniProtKB-KW"/>
</dbReference>
<dbReference type="FunFam" id="1.20.920.20:FF:000002">
    <property type="entry name" value="Cytoplasmic dynein 1 heavy chain"/>
    <property type="match status" value="1"/>
</dbReference>
<keyword evidence="16" id="KW-0505">Motor protein</keyword>
<dbReference type="GO" id="GO:0005930">
    <property type="term" value="C:axoneme"/>
    <property type="evidence" value="ECO:0007669"/>
    <property type="project" value="UniProtKB-SubCell"/>
</dbReference>
<dbReference type="GO" id="GO:0008569">
    <property type="term" value="F:minus-end-directed microtubule motor activity"/>
    <property type="evidence" value="ECO:0007669"/>
    <property type="project" value="InterPro"/>
</dbReference>
<dbReference type="GO" id="GO:0007018">
    <property type="term" value="P:microtubule-based movement"/>
    <property type="evidence" value="ECO:0007669"/>
    <property type="project" value="InterPro"/>
</dbReference>
<dbReference type="OMA" id="WCKERVS"/>
<evidence type="ECO:0000256" key="14">
    <source>
        <dbReference type="ARBA" id="ARBA00023069"/>
    </source>
</evidence>
<dbReference type="FunFam" id="3.40.50.300:FF:000598">
    <property type="entry name" value="Dynein cytoplasmic 2 heavy chain 1"/>
    <property type="match status" value="1"/>
</dbReference>
<evidence type="ECO:0000256" key="6">
    <source>
        <dbReference type="ARBA" id="ARBA00022475"/>
    </source>
</evidence>
<dbReference type="InterPro" id="IPR026983">
    <property type="entry name" value="DHC"/>
</dbReference>
<dbReference type="GO" id="GO:0045505">
    <property type="term" value="F:dynein intermediate chain binding"/>
    <property type="evidence" value="ECO:0007669"/>
    <property type="project" value="InterPro"/>
</dbReference>
<dbReference type="InterPro" id="IPR041228">
    <property type="entry name" value="Dynein_C"/>
</dbReference>
<dbReference type="EMBL" id="JH993039">
    <property type="protein sequence ID" value="EKX39469.1"/>
    <property type="molecule type" value="Genomic_DNA"/>
</dbReference>
<feature type="coiled-coil region" evidence="20">
    <location>
        <begin position="2836"/>
        <end position="2905"/>
    </location>
</feature>
<keyword evidence="12" id="KW-0243">Dynein</keyword>
<dbReference type="Gene3D" id="1.20.920.20">
    <property type="match status" value="1"/>
</dbReference>
<dbReference type="FunFam" id="3.40.50.300:FF:001810">
    <property type="entry name" value="Cytoplasmic dynein 2 heavy chain 1"/>
    <property type="match status" value="1"/>
</dbReference>
<evidence type="ECO:0000259" key="21">
    <source>
        <dbReference type="SMART" id="SM00382"/>
    </source>
</evidence>
<evidence type="ECO:0000313" key="22">
    <source>
        <dbReference type="EMBL" id="EKX39469.1"/>
    </source>
</evidence>
<dbReference type="InterPro" id="IPR035706">
    <property type="entry name" value="AAA_9"/>
</dbReference>
<dbReference type="STRING" id="905079.L1IU85"/>
<dbReference type="GO" id="GO:0030286">
    <property type="term" value="C:dynein complex"/>
    <property type="evidence" value="ECO:0007669"/>
    <property type="project" value="UniProtKB-KW"/>
</dbReference>
<dbReference type="GO" id="GO:0051959">
    <property type="term" value="F:dynein light intermediate chain binding"/>
    <property type="evidence" value="ECO:0007669"/>
    <property type="project" value="InterPro"/>
</dbReference>
<reference evidence="24" key="2">
    <citation type="submission" date="2012-11" db="EMBL/GenBank/DDBJ databases">
        <authorList>
            <person name="Kuo A."/>
            <person name="Curtis B.A."/>
            <person name="Tanifuji G."/>
            <person name="Burki F."/>
            <person name="Gruber A."/>
            <person name="Irimia M."/>
            <person name="Maruyama S."/>
            <person name="Arias M.C."/>
            <person name="Ball S.G."/>
            <person name="Gile G.H."/>
            <person name="Hirakawa Y."/>
            <person name="Hopkins J.F."/>
            <person name="Rensing S.A."/>
            <person name="Schmutz J."/>
            <person name="Symeonidi A."/>
            <person name="Elias M."/>
            <person name="Eveleigh R.J."/>
            <person name="Herman E.K."/>
            <person name="Klute M.J."/>
            <person name="Nakayama T."/>
            <person name="Obornik M."/>
            <person name="Reyes-Prieto A."/>
            <person name="Armbrust E.V."/>
            <person name="Aves S.J."/>
            <person name="Beiko R.G."/>
            <person name="Coutinho P."/>
            <person name="Dacks J.B."/>
            <person name="Durnford D.G."/>
            <person name="Fast N.M."/>
            <person name="Green B.R."/>
            <person name="Grisdale C."/>
            <person name="Hempe F."/>
            <person name="Henrissat B."/>
            <person name="Hoppner M.P."/>
            <person name="Ishida K.-I."/>
            <person name="Kim E."/>
            <person name="Koreny L."/>
            <person name="Kroth P.G."/>
            <person name="Liu Y."/>
            <person name="Malik S.-B."/>
            <person name="Maier U.G."/>
            <person name="McRose D."/>
            <person name="Mock T."/>
            <person name="Neilson J.A."/>
            <person name="Onodera N.T."/>
            <person name="Poole A.M."/>
            <person name="Pritham E.J."/>
            <person name="Richards T.A."/>
            <person name="Rocap G."/>
            <person name="Roy S.W."/>
            <person name="Sarai C."/>
            <person name="Schaack S."/>
            <person name="Shirato S."/>
            <person name="Slamovits C.H."/>
            <person name="Spencer D.F."/>
            <person name="Suzuki S."/>
            <person name="Worden A.Z."/>
            <person name="Zauner S."/>
            <person name="Barry K."/>
            <person name="Bell C."/>
            <person name="Bharti A.K."/>
            <person name="Crow J.A."/>
            <person name="Grimwood J."/>
            <person name="Kramer R."/>
            <person name="Lindquist E."/>
            <person name="Lucas S."/>
            <person name="Salamov A."/>
            <person name="McFadden G.I."/>
            <person name="Lane C.E."/>
            <person name="Keeling P.J."/>
            <person name="Gray M.W."/>
            <person name="Grigoriev I.V."/>
            <person name="Archibald J.M."/>
        </authorList>
    </citation>
    <scope>NUCLEOTIDE SEQUENCE</scope>
    <source>
        <strain evidence="24">CCMP2712</strain>
    </source>
</reference>
<dbReference type="Gene3D" id="1.20.58.1120">
    <property type="match status" value="1"/>
</dbReference>
<evidence type="ECO:0000256" key="10">
    <source>
        <dbReference type="ARBA" id="ARBA00022794"/>
    </source>
</evidence>
<evidence type="ECO:0000256" key="7">
    <source>
        <dbReference type="ARBA" id="ARBA00022490"/>
    </source>
</evidence>
<feature type="domain" description="AAA+ ATPase" evidence="21">
    <location>
        <begin position="2241"/>
        <end position="2387"/>
    </location>
</feature>
<evidence type="ECO:0000256" key="3">
    <source>
        <dbReference type="ARBA" id="ARBA00004430"/>
    </source>
</evidence>
<evidence type="ECO:0000256" key="5">
    <source>
        <dbReference type="ARBA" id="ARBA00022473"/>
    </source>
</evidence>
<evidence type="ECO:0000256" key="4">
    <source>
        <dbReference type="ARBA" id="ARBA00008887"/>
    </source>
</evidence>
<evidence type="ECO:0000256" key="17">
    <source>
        <dbReference type="ARBA" id="ARBA00023212"/>
    </source>
</evidence>
<dbReference type="InterPro" id="IPR041658">
    <property type="entry name" value="AAA_lid_11"/>
</dbReference>
<keyword evidence="15" id="KW-0472">Membrane</keyword>
<dbReference type="FunFam" id="3.40.50.300:FF:000706">
    <property type="entry name" value="Cytoplasmic dynein 2 heavy chain 1"/>
    <property type="match status" value="1"/>
</dbReference>
<organism evidence="22">
    <name type="scientific">Guillardia theta (strain CCMP2712)</name>
    <name type="common">Cryptophyte</name>
    <dbReference type="NCBI Taxonomy" id="905079"/>
    <lineage>
        <taxon>Eukaryota</taxon>
        <taxon>Cryptophyceae</taxon>
        <taxon>Pyrenomonadales</taxon>
        <taxon>Geminigeraceae</taxon>
        <taxon>Guillardia</taxon>
    </lineage>
</organism>
<dbReference type="Gene3D" id="3.40.50.300">
    <property type="entry name" value="P-loop containing nucleotide triphosphate hydrolases"/>
    <property type="match status" value="5"/>
</dbReference>
<dbReference type="FunFam" id="1.20.920.30:FF:000006">
    <property type="entry name" value="Cytoplasmic dynein 2 heavy chain 1"/>
    <property type="match status" value="1"/>
</dbReference>
<comment type="subcellular location">
    <subcellularLocation>
        <location evidence="1">Cell membrane</location>
        <topology evidence="1">Peripheral membrane protein</topology>
    </subcellularLocation>
    <subcellularLocation>
        <location evidence="3">Cytoplasm</location>
        <location evidence="3">Cytoskeleton</location>
        <location evidence="3">Cilium axoneme</location>
    </subcellularLocation>
    <subcellularLocation>
        <location evidence="2">Plastid</location>
        <location evidence="2">Chloroplast</location>
    </subcellularLocation>
</comment>
<dbReference type="Pfam" id="PF12777">
    <property type="entry name" value="MT"/>
    <property type="match status" value="1"/>
</dbReference>
<evidence type="ECO:0000256" key="18">
    <source>
        <dbReference type="ARBA" id="ARBA00023273"/>
    </source>
</evidence>
<evidence type="ECO:0000256" key="11">
    <source>
        <dbReference type="ARBA" id="ARBA00022840"/>
    </source>
</evidence>
<dbReference type="Gene3D" id="6.10.140.1060">
    <property type="match status" value="1"/>
</dbReference>
<gene>
    <name evidence="22" type="ORF">GUITHDRAFT_160010</name>
</gene>
<accession>L1IU85</accession>
<keyword evidence="13 20" id="KW-0175">Coiled coil</keyword>
<dbReference type="Pfam" id="PF08393">
    <property type="entry name" value="DHC_N2"/>
    <property type="match status" value="1"/>
</dbReference>
<dbReference type="Pfam" id="PF12775">
    <property type="entry name" value="AAA_7"/>
    <property type="match status" value="1"/>
</dbReference>
<dbReference type="FunFam" id="1.10.8.720:FF:000003">
    <property type="entry name" value="Cytoplasmic dynein heavy chain 2"/>
    <property type="match status" value="1"/>
</dbReference>
<dbReference type="PANTHER" id="PTHR45703">
    <property type="entry name" value="DYNEIN HEAVY CHAIN"/>
    <property type="match status" value="1"/>
</dbReference>
<evidence type="ECO:0000256" key="19">
    <source>
        <dbReference type="ARBA" id="ARBA00023902"/>
    </source>
</evidence>
<comment type="similarity">
    <text evidence="4">Belongs to the dynein heavy chain family.</text>
</comment>
<evidence type="ECO:0000256" key="1">
    <source>
        <dbReference type="ARBA" id="ARBA00004202"/>
    </source>
</evidence>
<dbReference type="Gene3D" id="1.10.8.1220">
    <property type="match status" value="1"/>
</dbReference>
<dbReference type="InterPro" id="IPR043157">
    <property type="entry name" value="Dynein_AAA1S"/>
</dbReference>
<dbReference type="eggNOG" id="KOG3595">
    <property type="taxonomic scope" value="Eukaryota"/>
</dbReference>
<dbReference type="InterPro" id="IPR035699">
    <property type="entry name" value="AAA_6"/>
</dbReference>
<dbReference type="Pfam" id="PF18198">
    <property type="entry name" value="AAA_lid_11"/>
    <property type="match status" value="1"/>
</dbReference>
<dbReference type="Pfam" id="PF18199">
    <property type="entry name" value="Dynein_C"/>
    <property type="match status" value="1"/>
</dbReference>
<feature type="coiled-coil region" evidence="20">
    <location>
        <begin position="3031"/>
        <end position="3121"/>
    </location>
</feature>
<dbReference type="InterPro" id="IPR042222">
    <property type="entry name" value="Dynein_2_N"/>
</dbReference>
<keyword evidence="11" id="KW-0067">ATP-binding</keyword>
<dbReference type="Gene3D" id="3.20.180.20">
    <property type="entry name" value="Dynein heavy chain, N-terminal domain 2"/>
    <property type="match status" value="1"/>
</dbReference>
<keyword evidence="18" id="KW-0966">Cell projection</keyword>
<feature type="domain" description="AAA+ ATPase" evidence="21">
    <location>
        <begin position="1925"/>
        <end position="2187"/>
    </location>
</feature>
<dbReference type="InterPro" id="IPR013594">
    <property type="entry name" value="Dynein_heavy_tail"/>
</dbReference>
<protein>
    <recommendedName>
        <fullName evidence="19">Cytoplasmic dynein 2 heavy chain 1</fullName>
    </recommendedName>
</protein>
<reference evidence="23" key="3">
    <citation type="submission" date="2016-03" db="UniProtKB">
        <authorList>
            <consortium name="EnsemblProtists"/>
        </authorList>
    </citation>
    <scope>IDENTIFICATION</scope>
</reference>
<dbReference type="SMART" id="SM00382">
    <property type="entry name" value="AAA"/>
    <property type="match status" value="3"/>
</dbReference>
<dbReference type="Pfam" id="PF21264">
    <property type="entry name" value="DYNC2H1_AAA_dom"/>
    <property type="match status" value="1"/>
</dbReference>
<dbReference type="FunFam" id="3.20.180.20:FF:000002">
    <property type="entry name" value="Cytoplasmic dynein heavy chain 1"/>
    <property type="match status" value="1"/>
</dbReference>
<evidence type="ECO:0000313" key="24">
    <source>
        <dbReference type="Proteomes" id="UP000011087"/>
    </source>
</evidence>
<evidence type="ECO:0000256" key="2">
    <source>
        <dbReference type="ARBA" id="ARBA00004229"/>
    </source>
</evidence>
<dbReference type="Proteomes" id="UP000011087">
    <property type="component" value="Unassembled WGS sequence"/>
</dbReference>
<dbReference type="InterPro" id="IPR004273">
    <property type="entry name" value="Dynein_heavy_D6_P-loop"/>
</dbReference>
<feature type="domain" description="AAA+ ATPase" evidence="21">
    <location>
        <begin position="1637"/>
        <end position="1783"/>
    </location>
</feature>
<dbReference type="Pfam" id="PF12774">
    <property type="entry name" value="AAA_6"/>
    <property type="match status" value="1"/>
</dbReference>
<dbReference type="InterPro" id="IPR024317">
    <property type="entry name" value="Dynein_heavy_chain_D4_dom"/>
</dbReference>
<dbReference type="GO" id="GO:0005886">
    <property type="term" value="C:plasma membrane"/>
    <property type="evidence" value="ECO:0007669"/>
    <property type="project" value="UniProtKB-SubCell"/>
</dbReference>
<evidence type="ECO:0000256" key="8">
    <source>
        <dbReference type="ARBA" id="ARBA00022701"/>
    </source>
</evidence>
<dbReference type="GO" id="GO:0005874">
    <property type="term" value="C:microtubule"/>
    <property type="evidence" value="ECO:0007669"/>
    <property type="project" value="UniProtKB-KW"/>
</dbReference>
<dbReference type="Gene3D" id="1.20.1270.280">
    <property type="match status" value="1"/>
</dbReference>
<dbReference type="InterPro" id="IPR049400">
    <property type="entry name" value="DYNC2H1_AAA_dom"/>
</dbReference>
<dbReference type="InterPro" id="IPR003593">
    <property type="entry name" value="AAA+_ATPase"/>
</dbReference>
<name>L1IU85_GUITC</name>
<keyword evidence="7" id="KW-0963">Cytoplasm</keyword>
<feature type="coiled-coil region" evidence="20">
    <location>
        <begin position="986"/>
        <end position="1017"/>
    </location>
</feature>
<dbReference type="Pfam" id="PF03028">
    <property type="entry name" value="Dynein_heavy"/>
    <property type="match status" value="1"/>
</dbReference>
<dbReference type="PANTHER" id="PTHR45703:SF22">
    <property type="entry name" value="DYNEIN CYTOPLASMIC 2 HEAVY CHAIN 1"/>
    <property type="match status" value="1"/>
</dbReference>
<keyword evidence="5" id="KW-0217">Developmental protein</keyword>
<proteinExistence type="inferred from homology"/>
<evidence type="ECO:0000256" key="20">
    <source>
        <dbReference type="SAM" id="Coils"/>
    </source>
</evidence>
<dbReference type="Pfam" id="PF22597">
    <property type="entry name" value="DYN_lid"/>
    <property type="match status" value="1"/>
</dbReference>
<evidence type="ECO:0000256" key="15">
    <source>
        <dbReference type="ARBA" id="ARBA00023136"/>
    </source>
</evidence>
<evidence type="ECO:0000256" key="9">
    <source>
        <dbReference type="ARBA" id="ARBA00022741"/>
    </source>
</evidence>
<evidence type="ECO:0000256" key="13">
    <source>
        <dbReference type="ARBA" id="ARBA00023054"/>
    </source>
</evidence>
<evidence type="ECO:0000256" key="16">
    <source>
        <dbReference type="ARBA" id="ARBA00023175"/>
    </source>
</evidence>
<dbReference type="Gene3D" id="1.10.8.720">
    <property type="entry name" value="Region D6 of dynein motor"/>
    <property type="match status" value="1"/>
</dbReference>
<reference evidence="22 24" key="1">
    <citation type="journal article" date="2012" name="Nature">
        <title>Algal genomes reveal evolutionary mosaicism and the fate of nucleomorphs.</title>
        <authorList>
            <consortium name="DOE Joint Genome Institute"/>
            <person name="Curtis B.A."/>
            <person name="Tanifuji G."/>
            <person name="Burki F."/>
            <person name="Gruber A."/>
            <person name="Irimia M."/>
            <person name="Maruyama S."/>
            <person name="Arias M.C."/>
            <person name="Ball S.G."/>
            <person name="Gile G.H."/>
            <person name="Hirakawa Y."/>
            <person name="Hopkins J.F."/>
            <person name="Kuo A."/>
            <person name="Rensing S.A."/>
            <person name="Schmutz J."/>
            <person name="Symeonidi A."/>
            <person name="Elias M."/>
            <person name="Eveleigh R.J."/>
            <person name="Herman E.K."/>
            <person name="Klute M.J."/>
            <person name="Nakayama T."/>
            <person name="Obornik M."/>
            <person name="Reyes-Prieto A."/>
            <person name="Armbrust E.V."/>
            <person name="Aves S.J."/>
            <person name="Beiko R.G."/>
            <person name="Coutinho P."/>
            <person name="Dacks J.B."/>
            <person name="Durnford D.G."/>
            <person name="Fast N.M."/>
            <person name="Green B.R."/>
            <person name="Grisdale C.J."/>
            <person name="Hempel F."/>
            <person name="Henrissat B."/>
            <person name="Hoppner M.P."/>
            <person name="Ishida K."/>
            <person name="Kim E."/>
            <person name="Koreny L."/>
            <person name="Kroth P.G."/>
            <person name="Liu Y."/>
            <person name="Malik S.B."/>
            <person name="Maier U.G."/>
            <person name="McRose D."/>
            <person name="Mock T."/>
            <person name="Neilson J.A."/>
            <person name="Onodera N.T."/>
            <person name="Poole A.M."/>
            <person name="Pritham E.J."/>
            <person name="Richards T.A."/>
            <person name="Rocap G."/>
            <person name="Roy S.W."/>
            <person name="Sarai C."/>
            <person name="Schaack S."/>
            <person name="Shirato S."/>
            <person name="Slamovits C.H."/>
            <person name="Spencer D.F."/>
            <person name="Suzuki S."/>
            <person name="Worden A.Z."/>
            <person name="Zauner S."/>
            <person name="Barry K."/>
            <person name="Bell C."/>
            <person name="Bharti A.K."/>
            <person name="Crow J.A."/>
            <person name="Grimwood J."/>
            <person name="Kramer R."/>
            <person name="Lindquist E."/>
            <person name="Lucas S."/>
            <person name="Salamov A."/>
            <person name="McFadden G.I."/>
            <person name="Lane C.E."/>
            <person name="Keeling P.J."/>
            <person name="Gray M.W."/>
            <person name="Grigoriev I.V."/>
            <person name="Archibald J.M."/>
        </authorList>
    </citation>
    <scope>NUCLEOTIDE SEQUENCE</scope>
    <source>
        <strain evidence="22 24">CCMP2712</strain>
    </source>
</reference>
<dbReference type="Gene3D" id="1.20.140.100">
    <property type="entry name" value="Dynein heavy chain, N-terminal domain 2"/>
    <property type="match status" value="1"/>
</dbReference>
<dbReference type="InterPro" id="IPR042228">
    <property type="entry name" value="Dynein_linker_3"/>
</dbReference>
<evidence type="ECO:0000313" key="23">
    <source>
        <dbReference type="EnsemblProtists" id="EKX39469"/>
    </source>
</evidence>
<dbReference type="Pfam" id="PF08385">
    <property type="entry name" value="DHC_N1"/>
    <property type="match status" value="1"/>
</dbReference>
<feature type="coiled-coil region" evidence="20">
    <location>
        <begin position="3346"/>
        <end position="3418"/>
    </location>
</feature>
<dbReference type="HOGENOM" id="CLU_000038_7_2_1"/>
<keyword evidence="17" id="KW-0206">Cytoskeleton</keyword>
<dbReference type="OrthoDB" id="10252139at2759"/>
<dbReference type="Gene3D" id="3.10.490.20">
    <property type="match status" value="1"/>
</dbReference>
<dbReference type="FunFam" id="3.40.50.300:FF:000071">
    <property type="entry name" value="Cytoplasmic dynein heavy chain 1"/>
    <property type="match status" value="1"/>
</dbReference>
<evidence type="ECO:0000256" key="12">
    <source>
        <dbReference type="ARBA" id="ARBA00023017"/>
    </source>
</evidence>
<dbReference type="InterPro" id="IPR043160">
    <property type="entry name" value="Dynein_C_barrel"/>
</dbReference>
<keyword evidence="10" id="KW-0970">Cilium biogenesis/degradation</keyword>
<dbReference type="GeneID" id="17296186"/>
<dbReference type="SUPFAM" id="SSF52540">
    <property type="entry name" value="P-loop containing nucleoside triphosphate hydrolases"/>
    <property type="match status" value="4"/>
</dbReference>